<dbReference type="GeneID" id="37120864"/>
<dbReference type="EMBL" id="KZ821492">
    <property type="protein sequence ID" value="PYH29525.1"/>
    <property type="molecule type" value="Genomic_DNA"/>
</dbReference>
<feature type="transmembrane region" description="Helical" evidence="1">
    <location>
        <begin position="22"/>
        <end position="47"/>
    </location>
</feature>
<proteinExistence type="predicted"/>
<keyword evidence="1" id="KW-1133">Transmembrane helix</keyword>
<keyword evidence="1" id="KW-0812">Transmembrane</keyword>
<protein>
    <recommendedName>
        <fullName evidence="4">Transmembrane protein</fullName>
    </recommendedName>
</protein>
<dbReference type="RefSeq" id="XP_025475003.1">
    <property type="nucleotide sequence ID" value="XM_025618408.1"/>
</dbReference>
<evidence type="ECO:0000313" key="3">
    <source>
        <dbReference type="Proteomes" id="UP000247647"/>
    </source>
</evidence>
<keyword evidence="3" id="KW-1185">Reference proteome</keyword>
<keyword evidence="1" id="KW-0472">Membrane</keyword>
<gene>
    <name evidence="2" type="ORF">BO87DRAFT_180895</name>
</gene>
<sequence length="71" mass="8859">MDGWSDGWMEIGVFGDNVIDYFFFFFFFFFFALFQVFGFDLAVYLLLFEVTGNRCVYYYRYSFYWERESLR</sequence>
<organism evidence="2 3">
    <name type="scientific">Aspergillus neoniger (strain CBS 115656)</name>
    <dbReference type="NCBI Taxonomy" id="1448310"/>
    <lineage>
        <taxon>Eukaryota</taxon>
        <taxon>Fungi</taxon>
        <taxon>Dikarya</taxon>
        <taxon>Ascomycota</taxon>
        <taxon>Pezizomycotina</taxon>
        <taxon>Eurotiomycetes</taxon>
        <taxon>Eurotiomycetidae</taxon>
        <taxon>Eurotiales</taxon>
        <taxon>Aspergillaceae</taxon>
        <taxon>Aspergillus</taxon>
        <taxon>Aspergillus subgen. Circumdati</taxon>
    </lineage>
</organism>
<evidence type="ECO:0008006" key="4">
    <source>
        <dbReference type="Google" id="ProtNLM"/>
    </source>
</evidence>
<dbReference type="AlphaFoldDB" id="A0A318Y5I6"/>
<dbReference type="Proteomes" id="UP000247647">
    <property type="component" value="Unassembled WGS sequence"/>
</dbReference>
<name>A0A318Y5I6_ASPNB</name>
<reference evidence="2" key="1">
    <citation type="submission" date="2016-12" db="EMBL/GenBank/DDBJ databases">
        <title>The genomes of Aspergillus section Nigri reveals drivers in fungal speciation.</title>
        <authorList>
            <consortium name="DOE Joint Genome Institute"/>
            <person name="Vesth T.C."/>
            <person name="Nybo J."/>
            <person name="Theobald S."/>
            <person name="Brandl J."/>
            <person name="Frisvad J.C."/>
            <person name="Nielsen K.F."/>
            <person name="Lyhne E.K."/>
            <person name="Kogle M.E."/>
            <person name="Kuo A."/>
            <person name="Riley R."/>
            <person name="Clum A."/>
            <person name="Nolan M."/>
            <person name="Lipzen A."/>
            <person name="Salamov A."/>
            <person name="Henrissat B."/>
            <person name="Wiebenga A."/>
            <person name="De Vries R.P."/>
            <person name="Grigoriev I.V."/>
            <person name="Mortensen U.H."/>
            <person name="Andersen M.R."/>
            <person name="Baker S.E."/>
        </authorList>
    </citation>
    <scope>NUCLEOTIDE SEQUENCE [LARGE SCALE GENOMIC DNA]</scope>
    <source>
        <strain evidence="2">CBS 115656</strain>
    </source>
</reference>
<accession>A0A318Y5I6</accession>
<evidence type="ECO:0000313" key="2">
    <source>
        <dbReference type="EMBL" id="PYH29525.1"/>
    </source>
</evidence>
<evidence type="ECO:0000256" key="1">
    <source>
        <dbReference type="SAM" id="Phobius"/>
    </source>
</evidence>